<dbReference type="InterPro" id="IPR036388">
    <property type="entry name" value="WH-like_DNA-bd_sf"/>
</dbReference>
<dbReference type="Proteomes" id="UP000229893">
    <property type="component" value="Unassembled WGS sequence"/>
</dbReference>
<evidence type="ECO:0000256" key="1">
    <source>
        <dbReference type="ARBA" id="ARBA00023163"/>
    </source>
</evidence>
<organism evidence="3 4">
    <name type="scientific">Candidatus Liptonbacteria bacterium CG11_big_fil_rev_8_21_14_0_20_35_14</name>
    <dbReference type="NCBI Taxonomy" id="1974634"/>
    <lineage>
        <taxon>Bacteria</taxon>
        <taxon>Candidatus Liptoniibacteriota</taxon>
    </lineage>
</organism>
<gene>
    <name evidence="3" type="ORF">COV57_02805</name>
</gene>
<accession>A0A2H0N758</accession>
<dbReference type="InterPro" id="IPR007759">
    <property type="entry name" value="Asxl_HARE-HTH"/>
</dbReference>
<dbReference type="PANTHER" id="PTHR30603:SF47">
    <property type="entry name" value="RNA POLYMERASE SIGMA FACTOR SIGD, CHLOROPLASTIC"/>
    <property type="match status" value="1"/>
</dbReference>
<name>A0A2H0N758_9BACT</name>
<dbReference type="PROSITE" id="PS51913">
    <property type="entry name" value="HTH_HARE"/>
    <property type="match status" value="1"/>
</dbReference>
<dbReference type="GO" id="GO:0006352">
    <property type="term" value="P:DNA-templated transcription initiation"/>
    <property type="evidence" value="ECO:0007669"/>
    <property type="project" value="InterPro"/>
</dbReference>
<dbReference type="GO" id="GO:0003700">
    <property type="term" value="F:DNA-binding transcription factor activity"/>
    <property type="evidence" value="ECO:0007669"/>
    <property type="project" value="InterPro"/>
</dbReference>
<reference evidence="3 4" key="1">
    <citation type="submission" date="2017-09" db="EMBL/GenBank/DDBJ databases">
        <title>Depth-based differentiation of microbial function through sediment-hosted aquifers and enrichment of novel symbionts in the deep terrestrial subsurface.</title>
        <authorList>
            <person name="Probst A.J."/>
            <person name="Ladd B."/>
            <person name="Jarett J.K."/>
            <person name="Geller-Mcgrath D.E."/>
            <person name="Sieber C.M."/>
            <person name="Emerson J.B."/>
            <person name="Anantharaman K."/>
            <person name="Thomas B.C."/>
            <person name="Malmstrom R."/>
            <person name="Stieglmeier M."/>
            <person name="Klingl A."/>
            <person name="Woyke T."/>
            <person name="Ryan C.M."/>
            <person name="Banfield J.F."/>
        </authorList>
    </citation>
    <scope>NUCLEOTIDE SEQUENCE [LARGE SCALE GENOMIC DNA]</scope>
    <source>
        <strain evidence="3">CG11_big_fil_rev_8_21_14_0_20_35_14</strain>
    </source>
</reference>
<dbReference type="Gene3D" id="1.10.10.10">
    <property type="entry name" value="Winged helix-like DNA-binding domain superfamily/Winged helix DNA-binding domain"/>
    <property type="match status" value="1"/>
</dbReference>
<dbReference type="InterPro" id="IPR038087">
    <property type="entry name" value="RNAP_delta_N_dom_sf"/>
</dbReference>
<dbReference type="InterPro" id="IPR050239">
    <property type="entry name" value="Sigma-70_RNA_pol_init_factors"/>
</dbReference>
<dbReference type="InterPro" id="IPR013324">
    <property type="entry name" value="RNA_pol_sigma_r3/r4-like"/>
</dbReference>
<evidence type="ECO:0000259" key="2">
    <source>
        <dbReference type="PROSITE" id="PS51913"/>
    </source>
</evidence>
<proteinExistence type="predicted"/>
<dbReference type="PANTHER" id="PTHR30603">
    <property type="entry name" value="RNA POLYMERASE SIGMA FACTOR RPO"/>
    <property type="match status" value="1"/>
</dbReference>
<evidence type="ECO:0000313" key="3">
    <source>
        <dbReference type="EMBL" id="PIR04740.1"/>
    </source>
</evidence>
<dbReference type="PRINTS" id="PR00046">
    <property type="entry name" value="SIGMA70FCT"/>
</dbReference>
<evidence type="ECO:0000313" key="4">
    <source>
        <dbReference type="Proteomes" id="UP000229893"/>
    </source>
</evidence>
<dbReference type="AlphaFoldDB" id="A0A2H0N758"/>
<dbReference type="Pfam" id="PF04545">
    <property type="entry name" value="Sigma70_r4"/>
    <property type="match status" value="1"/>
</dbReference>
<dbReference type="EMBL" id="PCWO01000041">
    <property type="protein sequence ID" value="PIR04740.1"/>
    <property type="molecule type" value="Genomic_DNA"/>
</dbReference>
<dbReference type="SUPFAM" id="SSF88659">
    <property type="entry name" value="Sigma3 and sigma4 domains of RNA polymerase sigma factors"/>
    <property type="match status" value="1"/>
</dbReference>
<keyword evidence="1" id="KW-0804">Transcription</keyword>
<dbReference type="Gene3D" id="1.10.10.1250">
    <property type="entry name" value="RNA polymerase, subunit delta, N-terminal domain"/>
    <property type="match status" value="1"/>
</dbReference>
<sequence>MEKINVVIANILNGLESRKKDVLINRFGLASASKPMTLQAIGDKYGVTRERIRQIESLALADARMAVAASSEVNEILNEVNLYLTSKGGVSLENDLYDDMKNKLSGEVWLSHLSFLREASKRFGYQPDNNHFYAFWYNNDNALKKAKDFVIKFASVLKNKKEEVVTGGKFDSIFNDLTKVHTIDSNVGLNYLAVSKKFTVSPYGDRGLSVWPEVNPSTIRDWSYLVLKKASKPLHFEEIASHISSVHAKKKKVFTPTVHNELIKDKRFVLVGRGMYGLTEFGYEIGNIKSLIKNTLSKHGKLPANKIIDLVSQQRMFKKNTILLHLQDKEMFKKDGKGDYLLA</sequence>
<dbReference type="InterPro" id="IPR000943">
    <property type="entry name" value="RNA_pol_sigma70"/>
</dbReference>
<dbReference type="InterPro" id="IPR007630">
    <property type="entry name" value="RNA_pol_sigma70_r4"/>
</dbReference>
<protein>
    <recommendedName>
        <fullName evidence="2">HTH HARE-type domain-containing protein</fullName>
    </recommendedName>
</protein>
<comment type="caution">
    <text evidence="3">The sequence shown here is derived from an EMBL/GenBank/DDBJ whole genome shotgun (WGS) entry which is preliminary data.</text>
</comment>
<dbReference type="CDD" id="cd06171">
    <property type="entry name" value="Sigma70_r4"/>
    <property type="match status" value="1"/>
</dbReference>
<feature type="domain" description="HTH HARE-type" evidence="2">
    <location>
        <begin position="217"/>
        <end position="281"/>
    </location>
</feature>